<evidence type="ECO:0000256" key="6">
    <source>
        <dbReference type="ARBA" id="ARBA00023274"/>
    </source>
</evidence>
<evidence type="ECO:0000256" key="8">
    <source>
        <dbReference type="SAM" id="MobiDB-lite"/>
    </source>
</evidence>
<feature type="region of interest" description="Disordered" evidence="8">
    <location>
        <begin position="87"/>
        <end position="108"/>
    </location>
</feature>
<evidence type="ECO:0000256" key="3">
    <source>
        <dbReference type="ARBA" id="ARBA00016996"/>
    </source>
</evidence>
<feature type="region of interest" description="Disordered" evidence="8">
    <location>
        <begin position="198"/>
        <end position="265"/>
    </location>
</feature>
<dbReference type="InterPro" id="IPR035979">
    <property type="entry name" value="RBD_domain_sf"/>
</dbReference>
<dbReference type="InterPro" id="IPR034143">
    <property type="entry name" value="snRNP70_RRM"/>
</dbReference>
<reference evidence="10" key="1">
    <citation type="submission" date="2020-09" db="EMBL/GenBank/DDBJ databases">
        <title>Comparative genome analyses of four rice-infecting Rhizoctonia solani isolates reveal extensive enrichment of homogalacturonan modification genes.</title>
        <authorList>
            <person name="Lee D.-Y."/>
            <person name="Jeon J."/>
            <person name="Kim K.-T."/>
            <person name="Cheong K."/>
            <person name="Song H."/>
            <person name="Choi G."/>
            <person name="Ko J."/>
            <person name="Opiyo S.O."/>
            <person name="Zuo S."/>
            <person name="Madhav S."/>
            <person name="Lee Y.-H."/>
            <person name="Wang G.-L."/>
        </authorList>
    </citation>
    <scope>NUCLEOTIDE SEQUENCE</scope>
    <source>
        <strain evidence="10">AG1-IA YN-7</strain>
    </source>
</reference>
<proteinExistence type="predicted"/>
<dbReference type="GO" id="GO:0071011">
    <property type="term" value="C:precatalytic spliceosome"/>
    <property type="evidence" value="ECO:0007669"/>
    <property type="project" value="TreeGrafter"/>
</dbReference>
<keyword evidence="6 10" id="KW-0687">Ribonucleoprotein</keyword>
<keyword evidence="5" id="KW-0539">Nucleus</keyword>
<feature type="region of interest" description="Disordered" evidence="8">
    <location>
        <begin position="285"/>
        <end position="409"/>
    </location>
</feature>
<evidence type="ECO:0000256" key="1">
    <source>
        <dbReference type="ARBA" id="ARBA00004324"/>
    </source>
</evidence>
<dbReference type="InterPro" id="IPR000504">
    <property type="entry name" value="RRM_dom"/>
</dbReference>
<feature type="compositionally biased region" description="Basic and acidic residues" evidence="8">
    <location>
        <begin position="235"/>
        <end position="251"/>
    </location>
</feature>
<dbReference type="InterPro" id="IPR022023">
    <property type="entry name" value="U1snRNP70_N"/>
</dbReference>
<feature type="compositionally biased region" description="Gly residues" evidence="8">
    <location>
        <begin position="225"/>
        <end position="234"/>
    </location>
</feature>
<dbReference type="GO" id="GO:0003729">
    <property type="term" value="F:mRNA binding"/>
    <property type="evidence" value="ECO:0007669"/>
    <property type="project" value="TreeGrafter"/>
</dbReference>
<evidence type="ECO:0000256" key="5">
    <source>
        <dbReference type="ARBA" id="ARBA00023242"/>
    </source>
</evidence>
<feature type="domain" description="RRM" evidence="9">
    <location>
        <begin position="114"/>
        <end position="191"/>
    </location>
</feature>
<dbReference type="SUPFAM" id="SSF54928">
    <property type="entry name" value="RNA-binding domain, RBD"/>
    <property type="match status" value="1"/>
</dbReference>
<dbReference type="PRINTS" id="PR01228">
    <property type="entry name" value="EGGSHELL"/>
</dbReference>
<evidence type="ECO:0000313" key="10">
    <source>
        <dbReference type="EMBL" id="KAF8677002.1"/>
    </source>
</evidence>
<feature type="compositionally biased region" description="Gly residues" evidence="8">
    <location>
        <begin position="285"/>
        <end position="387"/>
    </location>
</feature>
<gene>
    <name evidence="10" type="ORF">RHS04_06374</name>
</gene>
<dbReference type="PANTHER" id="PTHR13952:SF5">
    <property type="entry name" value="U1 SMALL NUCLEAR RIBONUCLEOPROTEIN 70 KDA"/>
    <property type="match status" value="1"/>
</dbReference>
<evidence type="ECO:0000313" key="11">
    <source>
        <dbReference type="Proteomes" id="UP000650582"/>
    </source>
</evidence>
<keyword evidence="4 7" id="KW-0694">RNA-binding</keyword>
<accession>A0A8H7H5T4</accession>
<dbReference type="GO" id="GO:0030619">
    <property type="term" value="F:U1 snRNA binding"/>
    <property type="evidence" value="ECO:0007669"/>
    <property type="project" value="InterPro"/>
</dbReference>
<dbReference type="FunFam" id="3.30.70.330:FF:001585">
    <property type="entry name" value="U1 small nuclear ribonucleoprotein 70 kDa"/>
    <property type="match status" value="1"/>
</dbReference>
<feature type="compositionally biased region" description="Gly residues" evidence="8">
    <location>
        <begin position="252"/>
        <end position="265"/>
    </location>
</feature>
<evidence type="ECO:0000256" key="4">
    <source>
        <dbReference type="ARBA" id="ARBA00022884"/>
    </source>
</evidence>
<dbReference type="InterPro" id="IPR051183">
    <property type="entry name" value="U1_U11-U12_snRNP_70-35kDa"/>
</dbReference>
<dbReference type="Proteomes" id="UP000650582">
    <property type="component" value="Unassembled WGS sequence"/>
</dbReference>
<dbReference type="InterPro" id="IPR012677">
    <property type="entry name" value="Nucleotide-bd_a/b_plait_sf"/>
</dbReference>
<dbReference type="Pfam" id="PF12220">
    <property type="entry name" value="U1snRNP70_N"/>
    <property type="match status" value="1"/>
</dbReference>
<dbReference type="Pfam" id="PF00076">
    <property type="entry name" value="RRM_1"/>
    <property type="match status" value="1"/>
</dbReference>
<dbReference type="EMBL" id="JACYCC010000041">
    <property type="protein sequence ID" value="KAF8677002.1"/>
    <property type="molecule type" value="Genomic_DNA"/>
</dbReference>
<name>A0A8H7H5T4_9AGAM</name>
<evidence type="ECO:0000259" key="9">
    <source>
        <dbReference type="PROSITE" id="PS50102"/>
    </source>
</evidence>
<evidence type="ECO:0000256" key="7">
    <source>
        <dbReference type="PROSITE-ProRule" id="PRU00176"/>
    </source>
</evidence>
<comment type="caution">
    <text evidence="10">The sequence shown here is derived from an EMBL/GenBank/DDBJ whole genome shotgun (WGS) entry which is preliminary data.</text>
</comment>
<organism evidence="10 11">
    <name type="scientific">Rhizoctonia solani</name>
    <dbReference type="NCBI Taxonomy" id="456999"/>
    <lineage>
        <taxon>Eukaryota</taxon>
        <taxon>Fungi</taxon>
        <taxon>Dikarya</taxon>
        <taxon>Basidiomycota</taxon>
        <taxon>Agaricomycotina</taxon>
        <taxon>Agaricomycetes</taxon>
        <taxon>Cantharellales</taxon>
        <taxon>Ceratobasidiaceae</taxon>
        <taxon>Rhizoctonia</taxon>
    </lineage>
</organism>
<evidence type="ECO:0000256" key="2">
    <source>
        <dbReference type="ARBA" id="ARBA00004642"/>
    </source>
</evidence>
<dbReference type="AlphaFoldDB" id="A0A8H7H5T4"/>
<dbReference type="CDD" id="cd12236">
    <property type="entry name" value="RRM_snRNP70"/>
    <property type="match status" value="1"/>
</dbReference>
<feature type="compositionally biased region" description="Basic and acidic residues" evidence="8">
    <location>
        <begin position="394"/>
        <end position="409"/>
    </location>
</feature>
<dbReference type="Gene3D" id="3.30.70.330">
    <property type="match status" value="1"/>
</dbReference>
<dbReference type="PROSITE" id="PS50102">
    <property type="entry name" value="RRM"/>
    <property type="match status" value="1"/>
</dbReference>
<comment type="subcellular location">
    <subcellularLocation>
        <location evidence="1">Nucleus speckle</location>
    </subcellularLocation>
    <subcellularLocation>
        <location evidence="2">Nucleus</location>
        <location evidence="2">Nucleoplasm</location>
    </subcellularLocation>
</comment>
<dbReference type="GO" id="GO:0000398">
    <property type="term" value="P:mRNA splicing, via spliceosome"/>
    <property type="evidence" value="ECO:0007669"/>
    <property type="project" value="TreeGrafter"/>
</dbReference>
<feature type="compositionally biased region" description="Basic and acidic residues" evidence="8">
    <location>
        <begin position="87"/>
        <end position="104"/>
    </location>
</feature>
<dbReference type="PANTHER" id="PTHR13952">
    <property type="entry name" value="U1 SMALL NUCLEAR RIBONUCLEOPROTEIN 70 KD"/>
    <property type="match status" value="1"/>
</dbReference>
<dbReference type="GO" id="GO:0005685">
    <property type="term" value="C:U1 snRNP"/>
    <property type="evidence" value="ECO:0007669"/>
    <property type="project" value="TreeGrafter"/>
</dbReference>
<protein>
    <recommendedName>
        <fullName evidence="3">U1 small nuclear ribonucleoprotein 70 kDa</fullName>
    </recommendedName>
</protein>
<dbReference type="GO" id="GO:0071004">
    <property type="term" value="C:U2-type prespliceosome"/>
    <property type="evidence" value="ECO:0007669"/>
    <property type="project" value="TreeGrafter"/>
</dbReference>
<dbReference type="GO" id="GO:0016607">
    <property type="term" value="C:nuclear speck"/>
    <property type="evidence" value="ECO:0007669"/>
    <property type="project" value="UniProtKB-SubCell"/>
</dbReference>
<sequence length="409" mass="42054">MTHLLPPNLLKLFAPRPPLPFVRSVGKDPDKVRSKKVSGVAALLAEIREANERGIVEADDRDREEGEEKFTYAEEIKRGIYREQRQKRKKEEFQKAKETYKPADDPEATGDPYKTLFISRLSKNATEDDLRKEFGTYGRIERIRLVRNKRGVSRGYAFIVYDREKDMKAAYKEADGISILGKRILVDVERGRTVRGWKPRRLGGGLGGRPKPVAPAAEPSRFGPPTGGGGGGGFRGDRGRGGGFRGGDRGGFRGGRGGGFGGRGGYGGGGGDRGYGDRAGGGGGGGGGGGYGGGGGDRSFGGGGDRGFGGGGGGYGGGDRGYGPRGGDSGPGGGGGGYGPNRGRGGGIGYQGGFGHGHQDSGYGGGAGAGAGAGGGGGGGYGGGGQDNGYPPKRGYDDGQDRDSKRTRY</sequence>
<dbReference type="SMART" id="SM00360">
    <property type="entry name" value="RRM"/>
    <property type="match status" value="1"/>
</dbReference>